<sequence length="92" mass="9952">MSYLNRVGMAASVAVAQGHTEIGHKWKSGLKSLRQGRRLLSSGENSADLRPLSSLVGSEGSGSVRSCDVDERIAQSEDSLRRVMYLNCWGQG</sequence>
<dbReference type="Proteomes" id="UP000029981">
    <property type="component" value="Chromosome 7"/>
</dbReference>
<accession>A0A0A0K6Z3</accession>
<name>A0A0A0K6Z3_CUCSA</name>
<dbReference type="EMBL" id="CM002928">
    <property type="protein sequence ID" value="KGN43581.1"/>
    <property type="molecule type" value="Genomic_DNA"/>
</dbReference>
<reference evidence="1 2" key="2">
    <citation type="journal article" date="2009" name="PLoS ONE">
        <title>An integrated genetic and cytogenetic map of the cucumber genome.</title>
        <authorList>
            <person name="Ren Y."/>
            <person name="Zhang Z."/>
            <person name="Liu J."/>
            <person name="Staub J.E."/>
            <person name="Han Y."/>
            <person name="Cheng Z."/>
            <person name="Li X."/>
            <person name="Lu J."/>
            <person name="Miao H."/>
            <person name="Kang H."/>
            <person name="Xie B."/>
            <person name="Gu X."/>
            <person name="Wang X."/>
            <person name="Du Y."/>
            <person name="Jin W."/>
            <person name="Huang S."/>
        </authorList>
    </citation>
    <scope>NUCLEOTIDE SEQUENCE [LARGE SCALE GENOMIC DNA]</scope>
    <source>
        <strain evidence="2">cv. 9930</strain>
    </source>
</reference>
<gene>
    <name evidence="1" type="ORF">Csa_7G046690</name>
</gene>
<dbReference type="AlphaFoldDB" id="A0A0A0K6Z3"/>
<evidence type="ECO:0008006" key="3">
    <source>
        <dbReference type="Google" id="ProtNLM"/>
    </source>
</evidence>
<keyword evidence="2" id="KW-1185">Reference proteome</keyword>
<protein>
    <recommendedName>
        <fullName evidence="3">Wound-responsive family protein</fullName>
    </recommendedName>
</protein>
<dbReference type="PANTHER" id="PTHR33090">
    <property type="entry name" value="DUF3774 DOMAIN PROTEIN-RELATED"/>
    <property type="match status" value="1"/>
</dbReference>
<dbReference type="OMA" id="GHKWKSG"/>
<dbReference type="Gramene" id="KGN43581">
    <property type="protein sequence ID" value="KGN43581"/>
    <property type="gene ID" value="Csa_7G046690"/>
</dbReference>
<evidence type="ECO:0000313" key="2">
    <source>
        <dbReference type="Proteomes" id="UP000029981"/>
    </source>
</evidence>
<evidence type="ECO:0000313" key="1">
    <source>
        <dbReference type="EMBL" id="KGN43581.1"/>
    </source>
</evidence>
<dbReference type="Pfam" id="PF12609">
    <property type="entry name" value="DUF3774"/>
    <property type="match status" value="1"/>
</dbReference>
<reference evidence="1 2" key="1">
    <citation type="journal article" date="2009" name="Nat. Genet.">
        <title>The genome of the cucumber, Cucumis sativus L.</title>
        <authorList>
            <person name="Huang S."/>
            <person name="Li R."/>
            <person name="Zhang Z."/>
            <person name="Li L."/>
            <person name="Gu X."/>
            <person name="Fan W."/>
            <person name="Lucas W.J."/>
            <person name="Wang X."/>
            <person name="Xie B."/>
            <person name="Ni P."/>
            <person name="Ren Y."/>
            <person name="Zhu H."/>
            <person name="Li J."/>
            <person name="Lin K."/>
            <person name="Jin W."/>
            <person name="Fei Z."/>
            <person name="Li G."/>
            <person name="Staub J."/>
            <person name="Kilian A."/>
            <person name="van der Vossen E.A."/>
            <person name="Wu Y."/>
            <person name="Guo J."/>
            <person name="He J."/>
            <person name="Jia Z."/>
            <person name="Ren Y."/>
            <person name="Tian G."/>
            <person name="Lu Y."/>
            <person name="Ruan J."/>
            <person name="Qian W."/>
            <person name="Wang M."/>
            <person name="Huang Q."/>
            <person name="Li B."/>
            <person name="Xuan Z."/>
            <person name="Cao J."/>
            <person name="Asan"/>
            <person name="Wu Z."/>
            <person name="Zhang J."/>
            <person name="Cai Q."/>
            <person name="Bai Y."/>
            <person name="Zhao B."/>
            <person name="Han Y."/>
            <person name="Li Y."/>
            <person name="Li X."/>
            <person name="Wang S."/>
            <person name="Shi Q."/>
            <person name="Liu S."/>
            <person name="Cho W.K."/>
            <person name="Kim J.Y."/>
            <person name="Xu Y."/>
            <person name="Heller-Uszynska K."/>
            <person name="Miao H."/>
            <person name="Cheng Z."/>
            <person name="Zhang S."/>
            <person name="Wu J."/>
            <person name="Yang Y."/>
            <person name="Kang H."/>
            <person name="Li M."/>
            <person name="Liang H."/>
            <person name="Ren X."/>
            <person name="Shi Z."/>
            <person name="Wen M."/>
            <person name="Jian M."/>
            <person name="Yang H."/>
            <person name="Zhang G."/>
            <person name="Yang Z."/>
            <person name="Chen R."/>
            <person name="Liu S."/>
            <person name="Li J."/>
            <person name="Ma L."/>
            <person name="Liu H."/>
            <person name="Zhou Y."/>
            <person name="Zhao J."/>
            <person name="Fang X."/>
            <person name="Li G."/>
            <person name="Fang L."/>
            <person name="Li Y."/>
            <person name="Liu D."/>
            <person name="Zheng H."/>
            <person name="Zhang Y."/>
            <person name="Qin N."/>
            <person name="Li Z."/>
            <person name="Yang G."/>
            <person name="Yang S."/>
            <person name="Bolund L."/>
            <person name="Kristiansen K."/>
            <person name="Zheng H."/>
            <person name="Li S."/>
            <person name="Zhang X."/>
            <person name="Yang H."/>
            <person name="Wang J."/>
            <person name="Sun R."/>
            <person name="Zhang B."/>
            <person name="Jiang S."/>
            <person name="Wang J."/>
            <person name="Du Y."/>
            <person name="Li S."/>
        </authorList>
    </citation>
    <scope>NUCLEOTIDE SEQUENCE [LARGE SCALE GENOMIC DNA]</scope>
    <source>
        <strain evidence="2">cv. 9930</strain>
    </source>
</reference>
<reference evidence="1 2" key="4">
    <citation type="journal article" date="2011" name="BMC Genomics">
        <title>RNA-Seq improves annotation of protein-coding genes in the cucumber genome.</title>
        <authorList>
            <person name="Li Z."/>
            <person name="Zhang Z."/>
            <person name="Yan P."/>
            <person name="Huang S."/>
            <person name="Fei Z."/>
            <person name="Lin K."/>
        </authorList>
    </citation>
    <scope>NUCLEOTIDE SEQUENCE [LARGE SCALE GENOMIC DNA]</scope>
    <source>
        <strain evidence="2">cv. 9930</strain>
    </source>
</reference>
<proteinExistence type="predicted"/>
<reference evidence="1 2" key="3">
    <citation type="journal article" date="2010" name="BMC Genomics">
        <title>Transcriptome sequencing and comparative analysis of cucumber flowers with different sex types.</title>
        <authorList>
            <person name="Guo S."/>
            <person name="Zheng Y."/>
            <person name="Joung J.G."/>
            <person name="Liu S."/>
            <person name="Zhang Z."/>
            <person name="Crasta O.R."/>
            <person name="Sobral B.W."/>
            <person name="Xu Y."/>
            <person name="Huang S."/>
            <person name="Fei Z."/>
        </authorList>
    </citation>
    <scope>NUCLEOTIDE SEQUENCE [LARGE SCALE GENOMIC DNA]</scope>
    <source>
        <strain evidence="2">cv. 9930</strain>
    </source>
</reference>
<dbReference type="InterPro" id="IPR022251">
    <property type="entry name" value="DUF3774_wound-induced"/>
</dbReference>
<organism evidence="1 2">
    <name type="scientific">Cucumis sativus</name>
    <name type="common">Cucumber</name>
    <dbReference type="NCBI Taxonomy" id="3659"/>
    <lineage>
        <taxon>Eukaryota</taxon>
        <taxon>Viridiplantae</taxon>
        <taxon>Streptophyta</taxon>
        <taxon>Embryophyta</taxon>
        <taxon>Tracheophyta</taxon>
        <taxon>Spermatophyta</taxon>
        <taxon>Magnoliopsida</taxon>
        <taxon>eudicotyledons</taxon>
        <taxon>Gunneridae</taxon>
        <taxon>Pentapetalae</taxon>
        <taxon>rosids</taxon>
        <taxon>fabids</taxon>
        <taxon>Cucurbitales</taxon>
        <taxon>Cucurbitaceae</taxon>
        <taxon>Benincaseae</taxon>
        <taxon>Cucumis</taxon>
    </lineage>
</organism>